<dbReference type="Gene3D" id="1.50.10.10">
    <property type="match status" value="1"/>
</dbReference>
<evidence type="ECO:0000313" key="2">
    <source>
        <dbReference type="EMBL" id="TSJ43245.1"/>
    </source>
</evidence>
<dbReference type="GO" id="GO:0005975">
    <property type="term" value="P:carbohydrate metabolic process"/>
    <property type="evidence" value="ECO:0007669"/>
    <property type="project" value="InterPro"/>
</dbReference>
<dbReference type="SUPFAM" id="SSF48208">
    <property type="entry name" value="Six-hairpin glycosidases"/>
    <property type="match status" value="1"/>
</dbReference>
<sequence length="827" mass="92844">MKINFLRFLCFAIFTSFILARPFILQAQVNKYPPVSGHATGATVALSPDPIVRMRWANTTAADGLESYPLRPVKWTVSDPRSFNMQQFKSKNSIEVTGKGEIRFDFGQINAGWLEFDSDDLTDSVTMSISEYNEPAIVNTGAVHPVKTLPPVKYGHTYRLELSPDLYEGVRFGWIHVLSHQKKWHIKNLRLVCQIKPVNYNGSFSCSDPELTKIWYTGAYTVKLNLQKDYFGAILMERSDRFSWTGDAYPSQAASMVAFGNYDFVKKNLVNTSKLDNGIASYALYWVLSVIDYVNYTGDITFLKGYTDNAAQKLDNAYKNFDNPNNLGFYGWDERLGAGFENPTNPETRHAYTMLAIRAWLEFGNLLKQTDDEKLADKYLQYTQTKMDEERKKGTWLNDFGLHASADAINTTLTTAQENTTFYKQNYTDRVNRISYSPFNNYFIIGALGKMDKYDDAISAIKDCWGGQINYGGTTFFEVYRPSWNQILGKNDAPVNNQCGYTSLTHPWSAGVVKWLSEELLGIKPTSPGFKTFQIVPHLSGGLTSVKGATPTLSGNISADFNELSGISTITIPQGTVAEKVAIPTGKNAVDKISLNGVIVWSNNAATGNRSFTQHIENGYIVFEHLKPGKYNFKVTYKSAFKRSIAKQLPWKYVINQFKQDSLTGGKWTGKYGTEGYMLFNYFKAGKHLQKLPAYVDSVVLTRGKNVYADLPAANSTLTDTAGLNKPLGAIATQDPMACLQTMTMDLHASDNSVHQMALYFLDWDNKQRRSAIEIFDLKTKNLLAPVQLVKNYTGGKYVIFNYSGSIRIRINQVRGENAAVSGIFFK</sequence>
<dbReference type="InterPro" id="IPR035398">
    <property type="entry name" value="Bac_rhamnosid_C"/>
</dbReference>
<dbReference type="Pfam" id="PF17390">
    <property type="entry name" value="Bac_rhamnosid_C"/>
    <property type="match status" value="1"/>
</dbReference>
<feature type="domain" description="Alpha-L-rhamnosidase C-terminal" evidence="1">
    <location>
        <begin position="522"/>
        <end position="590"/>
    </location>
</feature>
<dbReference type="RefSeq" id="WP_144246810.1">
    <property type="nucleotide sequence ID" value="NZ_VLPK01000001.1"/>
</dbReference>
<dbReference type="InterPro" id="IPR008928">
    <property type="entry name" value="6-hairpin_glycosidase_sf"/>
</dbReference>
<proteinExistence type="predicted"/>
<reference evidence="2 3" key="1">
    <citation type="submission" date="2019-07" db="EMBL/GenBank/DDBJ databases">
        <authorList>
            <person name="Huq M.A."/>
        </authorList>
    </citation>
    <scope>NUCLEOTIDE SEQUENCE [LARGE SCALE GENOMIC DNA]</scope>
    <source>
        <strain evidence="2 3">MAH-19</strain>
    </source>
</reference>
<gene>
    <name evidence="2" type="ORF">FO440_03360</name>
</gene>
<dbReference type="OrthoDB" id="9815108at2"/>
<accession>A0A556MTQ9</accession>
<organism evidence="2 3">
    <name type="scientific">Mucilaginibacter corticis</name>
    <dbReference type="NCBI Taxonomy" id="2597670"/>
    <lineage>
        <taxon>Bacteria</taxon>
        <taxon>Pseudomonadati</taxon>
        <taxon>Bacteroidota</taxon>
        <taxon>Sphingobacteriia</taxon>
        <taxon>Sphingobacteriales</taxon>
        <taxon>Sphingobacteriaceae</taxon>
        <taxon>Mucilaginibacter</taxon>
    </lineage>
</organism>
<dbReference type="PANTHER" id="PTHR34987">
    <property type="entry name" value="C, PUTATIVE (AFU_ORTHOLOGUE AFUA_3G02880)-RELATED"/>
    <property type="match status" value="1"/>
</dbReference>
<comment type="caution">
    <text evidence="2">The sequence shown here is derived from an EMBL/GenBank/DDBJ whole genome shotgun (WGS) entry which is preliminary data.</text>
</comment>
<dbReference type="EMBL" id="VLPK01000001">
    <property type="protein sequence ID" value="TSJ43245.1"/>
    <property type="molecule type" value="Genomic_DNA"/>
</dbReference>
<dbReference type="Gene3D" id="2.60.420.10">
    <property type="entry name" value="Maltose phosphorylase, domain 3"/>
    <property type="match status" value="1"/>
</dbReference>
<name>A0A556MTQ9_9SPHI</name>
<protein>
    <submittedName>
        <fullName evidence="2">Bacterial alpha-L-rhamnosidase</fullName>
    </submittedName>
</protein>
<evidence type="ECO:0000313" key="3">
    <source>
        <dbReference type="Proteomes" id="UP000318733"/>
    </source>
</evidence>
<evidence type="ECO:0000259" key="1">
    <source>
        <dbReference type="Pfam" id="PF17390"/>
    </source>
</evidence>
<dbReference type="PANTHER" id="PTHR34987:SF6">
    <property type="entry name" value="ALPHA-L-RHAMNOSIDASE SIX-HAIRPIN GLYCOSIDASE DOMAIN-CONTAINING PROTEIN"/>
    <property type="match status" value="1"/>
</dbReference>
<keyword evidence="3" id="KW-1185">Reference proteome</keyword>
<dbReference type="AlphaFoldDB" id="A0A556MTQ9"/>
<dbReference type="Proteomes" id="UP000318733">
    <property type="component" value="Unassembled WGS sequence"/>
</dbReference>
<dbReference type="InterPro" id="IPR012341">
    <property type="entry name" value="6hp_glycosidase-like_sf"/>
</dbReference>